<evidence type="ECO:0000313" key="16">
    <source>
        <dbReference type="Proteomes" id="UP000324897"/>
    </source>
</evidence>
<evidence type="ECO:0000256" key="10">
    <source>
        <dbReference type="ARBA" id="ARBA00022989"/>
    </source>
</evidence>
<dbReference type="GO" id="GO:0005634">
    <property type="term" value="C:nucleus"/>
    <property type="evidence" value="ECO:0007669"/>
    <property type="project" value="UniProtKB-SubCell"/>
</dbReference>
<protein>
    <submittedName>
        <fullName evidence="15">Uncharacterized protein</fullName>
    </submittedName>
</protein>
<evidence type="ECO:0000256" key="14">
    <source>
        <dbReference type="SAM" id="Phobius"/>
    </source>
</evidence>
<evidence type="ECO:0000313" key="15">
    <source>
        <dbReference type="EMBL" id="TVU14278.1"/>
    </source>
</evidence>
<dbReference type="GO" id="GO:0046622">
    <property type="term" value="P:positive regulation of organ growth"/>
    <property type="evidence" value="ECO:0007669"/>
    <property type="project" value="InterPro"/>
</dbReference>
<evidence type="ECO:0000256" key="13">
    <source>
        <dbReference type="SAM" id="MobiDB-lite"/>
    </source>
</evidence>
<accession>A0A5J9TTY9</accession>
<evidence type="ECO:0000256" key="2">
    <source>
        <dbReference type="ARBA" id="ARBA00004141"/>
    </source>
</evidence>
<feature type="compositionally biased region" description="Low complexity" evidence="13">
    <location>
        <begin position="83"/>
        <end position="95"/>
    </location>
</feature>
<dbReference type="Proteomes" id="UP000324897">
    <property type="component" value="Unassembled WGS sequence"/>
</dbReference>
<keyword evidence="11 14" id="KW-0472">Membrane</keyword>
<comment type="similarity">
    <text evidence="5">Belongs to the plant organ size related (OSR) protein family.</text>
</comment>
<comment type="caution">
    <text evidence="15">The sequence shown here is derived from an EMBL/GenBank/DDBJ whole genome shotgun (WGS) entry which is preliminary data.</text>
</comment>
<dbReference type="PANTHER" id="PTHR36023">
    <property type="entry name" value="ARGOS-LIKE PROTEIN"/>
    <property type="match status" value="1"/>
</dbReference>
<evidence type="ECO:0000256" key="5">
    <source>
        <dbReference type="ARBA" id="ARBA00006891"/>
    </source>
</evidence>
<evidence type="ECO:0000256" key="1">
    <source>
        <dbReference type="ARBA" id="ARBA00004123"/>
    </source>
</evidence>
<evidence type="ECO:0000256" key="12">
    <source>
        <dbReference type="ARBA" id="ARBA00023242"/>
    </source>
</evidence>
<evidence type="ECO:0000256" key="4">
    <source>
        <dbReference type="ARBA" id="ARBA00004496"/>
    </source>
</evidence>
<keyword evidence="6" id="KW-0217">Developmental protein</keyword>
<keyword evidence="9" id="KW-0256">Endoplasmic reticulum</keyword>
<evidence type="ECO:0000256" key="3">
    <source>
        <dbReference type="ARBA" id="ARBA00004240"/>
    </source>
</evidence>
<dbReference type="OrthoDB" id="696021at2759"/>
<evidence type="ECO:0000256" key="7">
    <source>
        <dbReference type="ARBA" id="ARBA00022490"/>
    </source>
</evidence>
<keyword evidence="10 14" id="KW-1133">Transmembrane helix</keyword>
<evidence type="ECO:0000256" key="11">
    <source>
        <dbReference type="ARBA" id="ARBA00023136"/>
    </source>
</evidence>
<feature type="transmembrane region" description="Helical" evidence="14">
    <location>
        <begin position="147"/>
        <end position="165"/>
    </location>
</feature>
<dbReference type="PANTHER" id="PTHR36023:SF1">
    <property type="entry name" value="PROTEIN AUXIN-REGULATED GENE INVOLVED IN ORGAN SIZE"/>
    <property type="match status" value="1"/>
</dbReference>
<evidence type="ECO:0000256" key="6">
    <source>
        <dbReference type="ARBA" id="ARBA00022473"/>
    </source>
</evidence>
<feature type="region of interest" description="Disordered" evidence="13">
    <location>
        <begin position="44"/>
        <end position="106"/>
    </location>
</feature>
<keyword evidence="16" id="KW-1185">Reference proteome</keyword>
<dbReference type="EMBL" id="RWGY01000031">
    <property type="protein sequence ID" value="TVU14278.1"/>
    <property type="molecule type" value="Genomic_DNA"/>
</dbReference>
<dbReference type="Gramene" id="TVU14278">
    <property type="protein sequence ID" value="TVU14278"/>
    <property type="gene ID" value="EJB05_37738"/>
</dbReference>
<keyword evidence="7" id="KW-0963">Cytoplasm</keyword>
<proteinExistence type="inferred from homology"/>
<keyword evidence="12" id="KW-0539">Nucleus</keyword>
<gene>
    <name evidence="15" type="ORF">EJB05_37738</name>
</gene>
<name>A0A5J9TTY9_9POAL</name>
<dbReference type="GO" id="GO:0009725">
    <property type="term" value="P:response to hormone"/>
    <property type="evidence" value="ECO:0007669"/>
    <property type="project" value="UniProtKB-ARBA"/>
</dbReference>
<dbReference type="AlphaFoldDB" id="A0A5J9TTY9"/>
<feature type="transmembrane region" description="Helical" evidence="14">
    <location>
        <begin position="121"/>
        <end position="141"/>
    </location>
</feature>
<dbReference type="InterPro" id="IPR037468">
    <property type="entry name" value="ARGOS/ARL/OSR1"/>
</dbReference>
<evidence type="ECO:0000256" key="8">
    <source>
        <dbReference type="ARBA" id="ARBA00022692"/>
    </source>
</evidence>
<reference evidence="15 16" key="1">
    <citation type="journal article" date="2019" name="Sci. Rep.">
        <title>A high-quality genome of Eragrostis curvula grass provides insights into Poaceae evolution and supports new strategies to enhance forage quality.</title>
        <authorList>
            <person name="Carballo J."/>
            <person name="Santos B.A.C.M."/>
            <person name="Zappacosta D."/>
            <person name="Garbus I."/>
            <person name="Selva J.P."/>
            <person name="Gallo C.A."/>
            <person name="Diaz A."/>
            <person name="Albertini E."/>
            <person name="Caccamo M."/>
            <person name="Echenique V."/>
        </authorList>
    </citation>
    <scope>NUCLEOTIDE SEQUENCE [LARGE SCALE GENOMIC DNA]</scope>
    <source>
        <strain evidence="16">cv. Victoria</strain>
        <tissue evidence="15">Leaf</tissue>
    </source>
</reference>
<evidence type="ECO:0000256" key="9">
    <source>
        <dbReference type="ARBA" id="ARBA00022824"/>
    </source>
</evidence>
<sequence length="179" mass="19070">MMLPSVDRFSALTDWTAYAYLQLQEDTRKGQGVDWTTHLMFLSPRNEPPEDTQELINSAGVPNCEPSTAPRDMESGRGGAGASGSVSPSRSSTSGQLKAHAEEPEPGRGAGFWDKCFSVPFLLLLGVTASLVVLPLVLPPLPPPPSMLMLVPVAMLLVLLVLAFMPTSSSGRSGTNPTY</sequence>
<comment type="subcellular location">
    <subcellularLocation>
        <location evidence="4">Cytoplasm</location>
    </subcellularLocation>
    <subcellularLocation>
        <location evidence="3">Endoplasmic reticulum</location>
    </subcellularLocation>
    <subcellularLocation>
        <location evidence="2">Membrane</location>
        <topology evidence="2">Multi-pass membrane protein</topology>
    </subcellularLocation>
    <subcellularLocation>
        <location evidence="1">Nucleus</location>
    </subcellularLocation>
</comment>
<organism evidence="15 16">
    <name type="scientific">Eragrostis curvula</name>
    <name type="common">weeping love grass</name>
    <dbReference type="NCBI Taxonomy" id="38414"/>
    <lineage>
        <taxon>Eukaryota</taxon>
        <taxon>Viridiplantae</taxon>
        <taxon>Streptophyta</taxon>
        <taxon>Embryophyta</taxon>
        <taxon>Tracheophyta</taxon>
        <taxon>Spermatophyta</taxon>
        <taxon>Magnoliopsida</taxon>
        <taxon>Liliopsida</taxon>
        <taxon>Poales</taxon>
        <taxon>Poaceae</taxon>
        <taxon>PACMAD clade</taxon>
        <taxon>Chloridoideae</taxon>
        <taxon>Eragrostideae</taxon>
        <taxon>Eragrostidinae</taxon>
        <taxon>Eragrostis</taxon>
    </lineage>
</organism>
<keyword evidence="8 14" id="KW-0812">Transmembrane</keyword>
<dbReference type="GO" id="GO:0016020">
    <property type="term" value="C:membrane"/>
    <property type="evidence" value="ECO:0007669"/>
    <property type="project" value="UniProtKB-SubCell"/>
</dbReference>
<dbReference type="GO" id="GO:0005783">
    <property type="term" value="C:endoplasmic reticulum"/>
    <property type="evidence" value="ECO:0007669"/>
    <property type="project" value="UniProtKB-SubCell"/>
</dbReference>